<feature type="chain" id="PRO_5035785336" evidence="1">
    <location>
        <begin position="20"/>
        <end position="138"/>
    </location>
</feature>
<dbReference type="AlphaFoldDB" id="A0A8R2AEK2"/>
<sequence length="138" mass="15367">MFLSSLMVVLATLVLFNQAANIENIIDFSNIIHSEDLTSPPSKIELFRPNGIEKTGEGNYGNNSTSKINNNSILKKFTSGISGYLNSYFNSSCETSNIIPADDEVCLCKNSTMLFFLKKKNCFWVKVSNISKKKPDSH</sequence>
<evidence type="ECO:0000313" key="2">
    <source>
        <dbReference type="EnsemblMetazoa" id="XP_003245788.1"/>
    </source>
</evidence>
<dbReference type="OrthoDB" id="6605101at2759"/>
<reference evidence="3" key="1">
    <citation type="submission" date="2010-06" db="EMBL/GenBank/DDBJ databases">
        <authorList>
            <person name="Jiang H."/>
            <person name="Abraham K."/>
            <person name="Ali S."/>
            <person name="Alsbrooks S.L."/>
            <person name="Anim B.N."/>
            <person name="Anosike U.S."/>
            <person name="Attaway T."/>
            <person name="Bandaranaike D.P."/>
            <person name="Battles P.K."/>
            <person name="Bell S.N."/>
            <person name="Bell A.V."/>
            <person name="Beltran B."/>
            <person name="Bickham C."/>
            <person name="Bustamante Y."/>
            <person name="Caleb T."/>
            <person name="Canada A."/>
            <person name="Cardenas V."/>
            <person name="Carter K."/>
            <person name="Chacko J."/>
            <person name="Chandrabose M.N."/>
            <person name="Chavez D."/>
            <person name="Chavez A."/>
            <person name="Chen L."/>
            <person name="Chu H.-S."/>
            <person name="Claassen K.J."/>
            <person name="Cockrell R."/>
            <person name="Collins M."/>
            <person name="Cooper J.A."/>
            <person name="Cree A."/>
            <person name="Curry S.M."/>
            <person name="Da Y."/>
            <person name="Dao M.D."/>
            <person name="Das B."/>
            <person name="Davila M.-L."/>
            <person name="Davy-Carroll L."/>
            <person name="Denson S."/>
            <person name="Dinh H."/>
            <person name="Ebong V.E."/>
            <person name="Edwards J.R."/>
            <person name="Egan A."/>
            <person name="El-Daye J."/>
            <person name="Escobedo L."/>
            <person name="Fernandez S."/>
            <person name="Fernando P.R."/>
            <person name="Flagg N."/>
            <person name="Forbes L.D."/>
            <person name="Fowler R.G."/>
            <person name="Fu Q."/>
            <person name="Gabisi R.A."/>
            <person name="Ganer J."/>
            <person name="Garbino Pronczuk A."/>
            <person name="Garcia R.M."/>
            <person name="Garner T."/>
            <person name="Garrett T.E."/>
            <person name="Gonzalez D.A."/>
            <person name="Hamid H."/>
            <person name="Hawkins E.S."/>
            <person name="Hirani K."/>
            <person name="Hogues M.E."/>
            <person name="Hollins B."/>
            <person name="Hsiao C.-H."/>
            <person name="Jabil R."/>
            <person name="James M.L."/>
            <person name="Jhangiani S.N."/>
            <person name="Johnson B."/>
            <person name="Johnson Q."/>
            <person name="Joshi V."/>
            <person name="Kalu J.B."/>
            <person name="Kam C."/>
            <person name="Kashfia A."/>
            <person name="Keebler J."/>
            <person name="Kisamo H."/>
            <person name="Kovar C.L."/>
            <person name="Lago L.A."/>
            <person name="Lai C.-Y."/>
            <person name="Laidlaw J."/>
            <person name="Lara F."/>
            <person name="Le T.-K."/>
            <person name="Lee S.L."/>
            <person name="Legall F.H."/>
            <person name="Lemon S.J."/>
            <person name="Lewis L.R."/>
            <person name="Li B."/>
            <person name="Liu Y."/>
            <person name="Liu Y.-S."/>
            <person name="Lopez J."/>
            <person name="Lozado R.J."/>
            <person name="Lu J."/>
            <person name="Madu R.C."/>
            <person name="Maheshwari M."/>
            <person name="Maheshwari R."/>
            <person name="Malloy K."/>
            <person name="Martinez E."/>
            <person name="Mathew T."/>
            <person name="Mercado I.C."/>
            <person name="Mercado C."/>
            <person name="Meyer B."/>
            <person name="Montgomery K."/>
            <person name="Morgan M.B."/>
            <person name="Munidasa M."/>
            <person name="Nazareth L.V."/>
            <person name="Nelson J."/>
            <person name="Ng B.M."/>
            <person name="Nguyen N.B."/>
            <person name="Nguyen P.Q."/>
            <person name="Nguyen T."/>
            <person name="Obregon M."/>
            <person name="Okwuonu G.O."/>
            <person name="Onwere C.G."/>
            <person name="Orozco G."/>
            <person name="Parra A."/>
            <person name="Patel S."/>
            <person name="Patil S."/>
            <person name="Perez A."/>
            <person name="Perez Y."/>
            <person name="Pham C."/>
            <person name="Primus E.L."/>
            <person name="Pu L.-L."/>
            <person name="Puazo M."/>
            <person name="Qin X."/>
            <person name="Quiroz J.B."/>
            <person name="Reese J."/>
            <person name="Richards S."/>
            <person name="Rives C.M."/>
            <person name="Robberts R."/>
            <person name="Ruiz S.J."/>
            <person name="Ruiz M.J."/>
            <person name="Santibanez J."/>
            <person name="Schneider B.W."/>
            <person name="Sisson I."/>
            <person name="Smith M."/>
            <person name="Sodergren E."/>
            <person name="Song X.-Z."/>
            <person name="Song B.B."/>
            <person name="Summersgill H."/>
            <person name="Thelus R."/>
            <person name="Thornton R.D."/>
            <person name="Trejos Z.Y."/>
            <person name="Usmani K."/>
            <person name="Vattathil S."/>
            <person name="Villasana D."/>
            <person name="Walker D.L."/>
            <person name="Wang S."/>
            <person name="Wang K."/>
            <person name="White C.S."/>
            <person name="Williams A.C."/>
            <person name="Williamson J."/>
            <person name="Wilson K."/>
            <person name="Woghiren I.O."/>
            <person name="Woodworth J.R."/>
            <person name="Worley K.C."/>
            <person name="Wright R.A."/>
            <person name="Wu W."/>
            <person name="Young L."/>
            <person name="Zhang L."/>
            <person name="Zhang J."/>
            <person name="Zhu Y."/>
            <person name="Muzny D.M."/>
            <person name="Weinstock G."/>
            <person name="Gibbs R.A."/>
        </authorList>
    </citation>
    <scope>NUCLEOTIDE SEQUENCE [LARGE SCALE GENOMIC DNA]</scope>
    <source>
        <strain evidence="3">LSR1</strain>
    </source>
</reference>
<organism evidence="2 3">
    <name type="scientific">Acyrthosiphon pisum</name>
    <name type="common">Pea aphid</name>
    <dbReference type="NCBI Taxonomy" id="7029"/>
    <lineage>
        <taxon>Eukaryota</taxon>
        <taxon>Metazoa</taxon>
        <taxon>Ecdysozoa</taxon>
        <taxon>Arthropoda</taxon>
        <taxon>Hexapoda</taxon>
        <taxon>Insecta</taxon>
        <taxon>Pterygota</taxon>
        <taxon>Neoptera</taxon>
        <taxon>Paraneoptera</taxon>
        <taxon>Hemiptera</taxon>
        <taxon>Sternorrhyncha</taxon>
        <taxon>Aphidomorpha</taxon>
        <taxon>Aphidoidea</taxon>
        <taxon>Aphididae</taxon>
        <taxon>Macrosiphini</taxon>
        <taxon>Acyrthosiphon</taxon>
    </lineage>
</organism>
<evidence type="ECO:0000256" key="1">
    <source>
        <dbReference type="SAM" id="SignalP"/>
    </source>
</evidence>
<dbReference type="KEGG" id="api:100572895"/>
<dbReference type="EnsemblMetazoa" id="XM_003245740.4">
    <property type="protein sequence ID" value="XP_003245788.1"/>
    <property type="gene ID" value="LOC100572895"/>
</dbReference>
<dbReference type="GeneID" id="100572895"/>
<reference evidence="2" key="2">
    <citation type="submission" date="2022-06" db="UniProtKB">
        <authorList>
            <consortium name="EnsemblMetazoa"/>
        </authorList>
    </citation>
    <scope>IDENTIFICATION</scope>
</reference>
<keyword evidence="3" id="KW-1185">Reference proteome</keyword>
<evidence type="ECO:0000313" key="3">
    <source>
        <dbReference type="Proteomes" id="UP000007819"/>
    </source>
</evidence>
<protein>
    <submittedName>
        <fullName evidence="2">Uncharacterized protein</fullName>
    </submittedName>
</protein>
<dbReference type="RefSeq" id="XP_003245788.1">
    <property type="nucleotide sequence ID" value="XM_003245740.3"/>
</dbReference>
<accession>A0A8R2AEK2</accession>
<keyword evidence="1" id="KW-0732">Signal</keyword>
<name>A0A8R2AEK2_ACYPI</name>
<dbReference type="Proteomes" id="UP000007819">
    <property type="component" value="Chromosome X"/>
</dbReference>
<proteinExistence type="predicted"/>
<feature type="signal peptide" evidence="1">
    <location>
        <begin position="1"/>
        <end position="19"/>
    </location>
</feature>